<accession>A0A7J6NFY5</accession>
<organism evidence="2 3">
    <name type="scientific">Perkinsus olseni</name>
    <name type="common">Perkinsus atlanticus</name>
    <dbReference type="NCBI Taxonomy" id="32597"/>
    <lineage>
        <taxon>Eukaryota</taxon>
        <taxon>Sar</taxon>
        <taxon>Alveolata</taxon>
        <taxon>Perkinsozoa</taxon>
        <taxon>Perkinsea</taxon>
        <taxon>Perkinsida</taxon>
        <taxon>Perkinsidae</taxon>
        <taxon>Perkinsus</taxon>
    </lineage>
</organism>
<gene>
    <name evidence="2" type="ORF">FOZ60_010654</name>
</gene>
<feature type="region of interest" description="Disordered" evidence="1">
    <location>
        <begin position="1"/>
        <end position="31"/>
    </location>
</feature>
<feature type="region of interest" description="Disordered" evidence="1">
    <location>
        <begin position="150"/>
        <end position="189"/>
    </location>
</feature>
<name>A0A7J6NFY5_PEROL</name>
<protein>
    <submittedName>
        <fullName evidence="2">Uncharacterized protein</fullName>
    </submittedName>
</protein>
<comment type="caution">
    <text evidence="2">The sequence shown here is derived from an EMBL/GenBank/DDBJ whole genome shotgun (WGS) entry which is preliminary data.</text>
</comment>
<evidence type="ECO:0000313" key="2">
    <source>
        <dbReference type="EMBL" id="KAF4682370.1"/>
    </source>
</evidence>
<feature type="region of interest" description="Disordered" evidence="1">
    <location>
        <begin position="54"/>
        <end position="105"/>
    </location>
</feature>
<feature type="compositionally biased region" description="Basic residues" evidence="1">
    <location>
        <begin position="55"/>
        <end position="68"/>
    </location>
</feature>
<dbReference type="Proteomes" id="UP000541610">
    <property type="component" value="Unassembled WGS sequence"/>
</dbReference>
<dbReference type="EMBL" id="JABANP010000437">
    <property type="protein sequence ID" value="KAF4682370.1"/>
    <property type="molecule type" value="Genomic_DNA"/>
</dbReference>
<evidence type="ECO:0000313" key="3">
    <source>
        <dbReference type="Proteomes" id="UP000541610"/>
    </source>
</evidence>
<feature type="compositionally biased region" description="Basic and acidic residues" evidence="1">
    <location>
        <begin position="177"/>
        <end position="189"/>
    </location>
</feature>
<feature type="compositionally biased region" description="Basic and acidic residues" evidence="1">
    <location>
        <begin position="89"/>
        <end position="103"/>
    </location>
</feature>
<evidence type="ECO:0000256" key="1">
    <source>
        <dbReference type="SAM" id="MobiDB-lite"/>
    </source>
</evidence>
<reference evidence="2 3" key="1">
    <citation type="submission" date="2020-04" db="EMBL/GenBank/DDBJ databases">
        <title>Perkinsus olseni comparative genomics.</title>
        <authorList>
            <person name="Bogema D.R."/>
        </authorList>
    </citation>
    <scope>NUCLEOTIDE SEQUENCE [LARGE SCALE GENOMIC DNA]</scope>
    <source>
        <strain evidence="2">00978-12</strain>
    </source>
</reference>
<proteinExistence type="predicted"/>
<sequence>MDKLQQLYNDTFPADKDTGQKSGEGNNEGMLLTASSYVQGAIDWITGEDIARERREKKKAKKTEKKRREKETKKVQANQRAAAVEEQETIERMKDDEQARRAFQDQLARQQEEIREEYYSGLKGLWRRKRGKEPPELATLPTVEQLMEKRRAKIEAEKKKGKNGRKNSVSRSGRKQSVFDDLRKSLGLT</sequence>
<dbReference type="AlphaFoldDB" id="A0A7J6NFY5"/>